<name>A0AAV9MP14_9SOLN</name>
<feature type="compositionally biased region" description="Pro residues" evidence="1">
    <location>
        <begin position="242"/>
        <end position="322"/>
    </location>
</feature>
<evidence type="ECO:0000313" key="2">
    <source>
        <dbReference type="EMBL" id="KAK4738809.1"/>
    </source>
</evidence>
<feature type="compositionally biased region" description="Pro residues" evidence="1">
    <location>
        <begin position="215"/>
        <end position="228"/>
    </location>
</feature>
<keyword evidence="3" id="KW-1185">Reference proteome</keyword>
<dbReference type="AlphaFoldDB" id="A0AAV9MP14"/>
<evidence type="ECO:0000313" key="3">
    <source>
        <dbReference type="Proteomes" id="UP001311915"/>
    </source>
</evidence>
<gene>
    <name evidence="2" type="ORF">R3W88_002506</name>
</gene>
<feature type="region of interest" description="Disordered" evidence="1">
    <location>
        <begin position="176"/>
        <end position="331"/>
    </location>
</feature>
<dbReference type="PANTHER" id="PTHR31152">
    <property type="entry name" value="PLAC8 FAMILY PROTEIN"/>
    <property type="match status" value="1"/>
</dbReference>
<protein>
    <submittedName>
        <fullName evidence="2">Uncharacterized protein</fullName>
    </submittedName>
</protein>
<dbReference type="PRINTS" id="PR01217">
    <property type="entry name" value="PRICHEXTENSN"/>
</dbReference>
<dbReference type="EMBL" id="JAWPEI010000001">
    <property type="protein sequence ID" value="KAK4738809.1"/>
    <property type="molecule type" value="Genomic_DNA"/>
</dbReference>
<evidence type="ECO:0000256" key="1">
    <source>
        <dbReference type="SAM" id="MobiDB-lite"/>
    </source>
</evidence>
<dbReference type="PANTHER" id="PTHR31152:SF20">
    <property type="entry name" value="PLAC8 FAMILY PROTEIN"/>
    <property type="match status" value="1"/>
</dbReference>
<dbReference type="Proteomes" id="UP001311915">
    <property type="component" value="Unassembled WGS sequence"/>
</dbReference>
<sequence>MASADQMEKMKLRQNYRNHWHTDLVGATETDPLFCCFSLWCAPCASYLLRKRALYNDMSRYTCCGGYMPCSGRCGESRCPEFCLCTEVFLCFGNSVASTRFMLQDEFNLQTTKCDNCIIGFMFCLQQLACICSIIACLTGSEEIQDASQLLNCLSDVVYCTVCSCMQTQHKVEMDKRDGKFGPRPMSVPPVQQISRLDQPVPPAVGYSPMQQPHGYPPQPHGYPPPQQQPQGYPPSQQQPQEYPPPQQQPQDYPPPQQQPQGHPPQQQPQGYPPPQQPPQGHLPPQQPPQGYPPPQQPPHGYPPPQQPPQGYPPANYPPPGAGEPKSDHLQ</sequence>
<reference evidence="2 3" key="1">
    <citation type="submission" date="2023-10" db="EMBL/GenBank/DDBJ databases">
        <title>Genome-Wide Identification Analysis in wild type Solanum Pinnatisectum Reveals Some Genes Defensing Phytophthora Infestans.</title>
        <authorList>
            <person name="Sun C."/>
        </authorList>
    </citation>
    <scope>NUCLEOTIDE SEQUENCE [LARGE SCALE GENOMIC DNA]</scope>
    <source>
        <strain evidence="2">LQN</strain>
        <tissue evidence="2">Leaf</tissue>
    </source>
</reference>
<proteinExistence type="predicted"/>
<feature type="compositionally biased region" description="Low complexity" evidence="1">
    <location>
        <begin position="229"/>
        <end position="241"/>
    </location>
</feature>
<organism evidence="2 3">
    <name type="scientific">Solanum pinnatisectum</name>
    <name type="common">tansyleaf nightshade</name>
    <dbReference type="NCBI Taxonomy" id="50273"/>
    <lineage>
        <taxon>Eukaryota</taxon>
        <taxon>Viridiplantae</taxon>
        <taxon>Streptophyta</taxon>
        <taxon>Embryophyta</taxon>
        <taxon>Tracheophyta</taxon>
        <taxon>Spermatophyta</taxon>
        <taxon>Magnoliopsida</taxon>
        <taxon>eudicotyledons</taxon>
        <taxon>Gunneridae</taxon>
        <taxon>Pentapetalae</taxon>
        <taxon>asterids</taxon>
        <taxon>lamiids</taxon>
        <taxon>Solanales</taxon>
        <taxon>Solanaceae</taxon>
        <taxon>Solanoideae</taxon>
        <taxon>Solaneae</taxon>
        <taxon>Solanum</taxon>
    </lineage>
</organism>
<comment type="caution">
    <text evidence="2">The sequence shown here is derived from an EMBL/GenBank/DDBJ whole genome shotgun (WGS) entry which is preliminary data.</text>
</comment>
<accession>A0AAV9MP14</accession>